<evidence type="ECO:0000256" key="11">
    <source>
        <dbReference type="ARBA" id="ARBA00023242"/>
    </source>
</evidence>
<dbReference type="GO" id="GO:0006351">
    <property type="term" value="P:DNA-templated transcription"/>
    <property type="evidence" value="ECO:0007669"/>
    <property type="project" value="InterPro"/>
</dbReference>
<gene>
    <name evidence="15" type="primary">polr2a</name>
    <name evidence="15" type="ORF">SNEC2469_LOCUS22195</name>
</gene>
<dbReference type="GO" id="GO:0003677">
    <property type="term" value="F:DNA binding"/>
    <property type="evidence" value="ECO:0007669"/>
    <property type="project" value="InterPro"/>
</dbReference>
<feature type="transmembrane region" description="Helical" evidence="13">
    <location>
        <begin position="778"/>
        <end position="799"/>
    </location>
</feature>
<dbReference type="EMBL" id="CAJNJA010040030">
    <property type="protein sequence ID" value="CAE7762351.1"/>
    <property type="molecule type" value="Genomic_DNA"/>
</dbReference>
<evidence type="ECO:0000256" key="1">
    <source>
        <dbReference type="ARBA" id="ARBA00004123"/>
    </source>
</evidence>
<reference evidence="15" key="1">
    <citation type="submission" date="2021-02" db="EMBL/GenBank/DDBJ databases">
        <authorList>
            <person name="Dougan E. K."/>
            <person name="Rhodes N."/>
            <person name="Thang M."/>
            <person name="Chan C."/>
        </authorList>
    </citation>
    <scope>NUCLEOTIDE SEQUENCE</scope>
</reference>
<feature type="transmembrane region" description="Helical" evidence="13">
    <location>
        <begin position="739"/>
        <end position="758"/>
    </location>
</feature>
<dbReference type="InterPro" id="IPR045867">
    <property type="entry name" value="DNA-dir_RpoC_beta_prime"/>
</dbReference>
<evidence type="ECO:0000313" key="16">
    <source>
        <dbReference type="Proteomes" id="UP000601435"/>
    </source>
</evidence>
<dbReference type="Pfam" id="PF00623">
    <property type="entry name" value="RNA_pol_Rpb1_2"/>
    <property type="match status" value="1"/>
</dbReference>
<feature type="non-terminal residue" evidence="15">
    <location>
        <position position="1179"/>
    </location>
</feature>
<dbReference type="AlphaFoldDB" id="A0A812Y4P0"/>
<name>A0A812Y4P0_9DINO</name>
<proteinExistence type="inferred from homology"/>
<dbReference type="InterPro" id="IPR006592">
    <property type="entry name" value="RNA_pol_N"/>
</dbReference>
<keyword evidence="8" id="KW-0862">Zinc</keyword>
<feature type="coiled-coil region" evidence="12">
    <location>
        <begin position="301"/>
        <end position="328"/>
    </location>
</feature>
<dbReference type="Pfam" id="PF04983">
    <property type="entry name" value="RNA_pol_Rpb1_3"/>
    <property type="match status" value="1"/>
</dbReference>
<dbReference type="FunFam" id="1.10.274.100:FF:000001">
    <property type="entry name" value="DNA-directed RNA polymerase subunit"/>
    <property type="match status" value="1"/>
</dbReference>
<organism evidence="15 16">
    <name type="scientific">Symbiodinium necroappetens</name>
    <dbReference type="NCBI Taxonomy" id="1628268"/>
    <lineage>
        <taxon>Eukaryota</taxon>
        <taxon>Sar</taxon>
        <taxon>Alveolata</taxon>
        <taxon>Dinophyceae</taxon>
        <taxon>Suessiales</taxon>
        <taxon>Symbiodiniaceae</taxon>
        <taxon>Symbiodinium</taxon>
    </lineage>
</organism>
<dbReference type="Gene3D" id="1.10.132.30">
    <property type="match status" value="1"/>
</dbReference>
<keyword evidence="11" id="KW-0539">Nucleus</keyword>
<comment type="similarity">
    <text evidence="2">Belongs to the RNA polymerase beta' chain family.</text>
</comment>
<dbReference type="GO" id="GO:0046872">
    <property type="term" value="F:metal ion binding"/>
    <property type="evidence" value="ECO:0007669"/>
    <property type="project" value="UniProtKB-KW"/>
</dbReference>
<keyword evidence="9" id="KW-0460">Magnesium</keyword>
<evidence type="ECO:0000256" key="5">
    <source>
        <dbReference type="ARBA" id="ARBA00022679"/>
    </source>
</evidence>
<dbReference type="InterPro" id="IPR007083">
    <property type="entry name" value="RNA_pol_Rpb1_4"/>
</dbReference>
<dbReference type="Gene3D" id="6.20.50.80">
    <property type="match status" value="1"/>
</dbReference>
<accession>A0A812Y4P0</accession>
<evidence type="ECO:0000256" key="3">
    <source>
        <dbReference type="ARBA" id="ARBA00012418"/>
    </source>
</evidence>
<dbReference type="PANTHER" id="PTHR19376:SF37">
    <property type="entry name" value="DNA-DIRECTED RNA POLYMERASE II SUBUNIT RPB1"/>
    <property type="match status" value="1"/>
</dbReference>
<feature type="transmembrane region" description="Helical" evidence="13">
    <location>
        <begin position="1073"/>
        <end position="1090"/>
    </location>
</feature>
<dbReference type="Gene3D" id="2.40.40.20">
    <property type="match status" value="1"/>
</dbReference>
<evidence type="ECO:0000256" key="7">
    <source>
        <dbReference type="ARBA" id="ARBA00022723"/>
    </source>
</evidence>
<evidence type="ECO:0000256" key="9">
    <source>
        <dbReference type="ARBA" id="ARBA00022842"/>
    </source>
</evidence>
<dbReference type="Gene3D" id="1.10.274.100">
    <property type="entry name" value="RNA polymerase Rpb1, domain 3"/>
    <property type="match status" value="1"/>
</dbReference>
<evidence type="ECO:0000256" key="2">
    <source>
        <dbReference type="ARBA" id="ARBA00006460"/>
    </source>
</evidence>
<feature type="transmembrane region" description="Helical" evidence="13">
    <location>
        <begin position="1133"/>
        <end position="1152"/>
    </location>
</feature>
<dbReference type="FunFam" id="1.10.132.30:FF:000001">
    <property type="entry name" value="DNA-directed RNA polymerase subunit"/>
    <property type="match status" value="1"/>
</dbReference>
<dbReference type="SUPFAM" id="SSF64484">
    <property type="entry name" value="beta and beta-prime subunits of DNA dependent RNA-polymerase"/>
    <property type="match status" value="1"/>
</dbReference>
<dbReference type="EC" id="2.7.7.6" evidence="3"/>
<keyword evidence="13" id="KW-0812">Transmembrane</keyword>
<dbReference type="SMART" id="SM00663">
    <property type="entry name" value="RPOLA_N"/>
    <property type="match status" value="1"/>
</dbReference>
<feature type="transmembrane region" description="Helical" evidence="13">
    <location>
        <begin position="1102"/>
        <end position="1121"/>
    </location>
</feature>
<keyword evidence="16" id="KW-1185">Reference proteome</keyword>
<evidence type="ECO:0000256" key="10">
    <source>
        <dbReference type="ARBA" id="ARBA00023163"/>
    </source>
</evidence>
<keyword evidence="12" id="KW-0175">Coiled coil</keyword>
<sequence length="1179" mass="131395">LNANWLKELVTNGPTNWPGARYIIRDDGSRIDLRYVGKREDIDLQFGWRVERHMLDGDYVIFNRQPSLHKMSMMGHRAKVMPFSTLRFNLAVTSPYNADFDGDEMNLHLAQSQETRAEIKHMMLNPRQVVSPQGNKPVMGVVQDSLLATAKYTKRDTYMEKDLCMNILMWLPVWDGQLPIPAIIKPKMLWTGKQILSMLLPKTLSMKRDAAIASKNKKDEPDFAASDCKVLIVNGELLSGIVCKRTIGSSGGSLLHLVWLDSGPEWCRNVLSYIQKMVNQWLTHNGFSCGVADIIANDQTLLSVEKTLKQAKKEVRALLADAQRGKLETQPGKTMYQSFEAKANQRLNSAREDAGNIGASSLDERNNIISMVNAGSKGSPLNIAQIVACVGQQNVEGARIRYGFNERTLPHFTKDDYGAEARGFVENSYLAGLTPQEVWMHAMGGREGVIDTACKTSETGYIQRRLVKSMETLKVAYDGTARNACNDIIQFLYGEDGMDGLWIEDQTLEIMTYDNRKLENTFQHKYTDADYGLGWLPTRVLEQIKVNSDYQQLLDAEWERLKTIKQQICSEVYPDGETKQHIPINIARLLDRARNRVADEDGTEAQERNVEVNACIRRAGCAALSECGRHNRYSPMEIVYKVENLLRQLEVTRAIAEGDTIGREVEDNAKEKLSKQSFDWLIGEVKQKFMTHVILGPEDTASGLLLEQAENGLALAPLAMLAGLLFLMPAVAAIRLGRVWHGVIFVITAMLSFIHEAVDCNVLPSSLAPVLATGPLHQWVRLLDYGSLYFCLLQLGFVVSGPEDPTVHSEYRGADMAGVPMDVIVIRLGSVVAMFLFLCTRTSWLDFHWQIWIFLEVVWLSGFSFFWLHPRRRLFATEVLLRTRFWLRIWKAAVLPLATLTTLLVALSSAAKDVVPVACRTVLAGLSVRTIDIIAQGGQGDALRESQRLQEAQGLSPSWNPVVAQHLLAAPGVLGVPTIIASLVAHAACRAAWHWPLLSRPADFRPGGYLVILGLIPALAAHIAAFALIGATRPCTAFECEDSTLAKQIGCIMGYTSITCGFITALLQGSTPSLVLTMCLMVFAMTALAAGSAPLTAGRRCLCFSTILSDAVLVGFVVLLLLEQHLITINYQIPQALFALAEYSSFAVYLLWPLAWRKEVRDEWQMHKVWRISKPIQMA</sequence>
<dbReference type="Pfam" id="PF05000">
    <property type="entry name" value="RNA_pol_Rpb1_4"/>
    <property type="match status" value="1"/>
</dbReference>
<evidence type="ECO:0000256" key="13">
    <source>
        <dbReference type="SAM" id="Phobius"/>
    </source>
</evidence>
<dbReference type="InterPro" id="IPR007081">
    <property type="entry name" value="RNA_pol_Rpb1_5"/>
</dbReference>
<keyword evidence="13" id="KW-0472">Membrane</keyword>
<dbReference type="Pfam" id="PF04998">
    <property type="entry name" value="RNA_pol_Rpb1_5"/>
    <property type="match status" value="1"/>
</dbReference>
<evidence type="ECO:0000259" key="14">
    <source>
        <dbReference type="SMART" id="SM00663"/>
    </source>
</evidence>
<evidence type="ECO:0000313" key="15">
    <source>
        <dbReference type="EMBL" id="CAE7762351.1"/>
    </source>
</evidence>
<dbReference type="PANTHER" id="PTHR19376">
    <property type="entry name" value="DNA-DIRECTED RNA POLYMERASE"/>
    <property type="match status" value="1"/>
</dbReference>
<dbReference type="Proteomes" id="UP000601435">
    <property type="component" value="Unassembled WGS sequence"/>
</dbReference>
<feature type="transmembrane region" description="Helical" evidence="13">
    <location>
        <begin position="1007"/>
        <end position="1029"/>
    </location>
</feature>
<dbReference type="InterPro" id="IPR000722">
    <property type="entry name" value="RNA_pol_asu"/>
</dbReference>
<dbReference type="OrthoDB" id="270392at2759"/>
<keyword evidence="10" id="KW-0804">Transcription</keyword>
<feature type="transmembrane region" description="Helical" evidence="13">
    <location>
        <begin position="712"/>
        <end position="732"/>
    </location>
</feature>
<keyword evidence="6" id="KW-0548">Nucleotidyltransferase</keyword>
<evidence type="ECO:0000256" key="8">
    <source>
        <dbReference type="ARBA" id="ARBA00022833"/>
    </source>
</evidence>
<comment type="caution">
    <text evidence="15">The sequence shown here is derived from an EMBL/GenBank/DDBJ whole genome shotgun (WGS) entry which is preliminary data.</text>
</comment>
<feature type="domain" description="RNA polymerase N-terminal" evidence="14">
    <location>
        <begin position="1"/>
        <end position="153"/>
    </location>
</feature>
<feature type="transmembrane region" description="Helical" evidence="13">
    <location>
        <begin position="819"/>
        <end position="837"/>
    </location>
</feature>
<feature type="transmembrane region" description="Helical" evidence="13">
    <location>
        <begin position="849"/>
        <end position="868"/>
    </location>
</feature>
<keyword evidence="13" id="KW-1133">Transmembrane helix</keyword>
<evidence type="ECO:0000256" key="4">
    <source>
        <dbReference type="ARBA" id="ARBA00022478"/>
    </source>
</evidence>
<dbReference type="GO" id="GO:0003899">
    <property type="term" value="F:DNA-directed RNA polymerase activity"/>
    <property type="evidence" value="ECO:0007669"/>
    <property type="project" value="UniProtKB-EC"/>
</dbReference>
<keyword evidence="7" id="KW-0479">Metal-binding</keyword>
<comment type="subcellular location">
    <subcellularLocation>
        <location evidence="1">Nucleus</location>
    </subcellularLocation>
</comment>
<dbReference type="InterPro" id="IPR042102">
    <property type="entry name" value="RNA_pol_Rpb1_3_sf"/>
</dbReference>
<dbReference type="InterPro" id="IPR007066">
    <property type="entry name" value="RNA_pol_Rpb1_3"/>
</dbReference>
<feature type="transmembrane region" description="Helical" evidence="13">
    <location>
        <begin position="1049"/>
        <end position="1067"/>
    </location>
</feature>
<evidence type="ECO:0000256" key="6">
    <source>
        <dbReference type="ARBA" id="ARBA00022695"/>
    </source>
</evidence>
<dbReference type="Gene3D" id="6.10.250.2940">
    <property type="match status" value="1"/>
</dbReference>
<dbReference type="FunFam" id="2.40.40.20:FF:000019">
    <property type="entry name" value="DNA-directed RNA polymerase II subunit RPB1"/>
    <property type="match status" value="1"/>
</dbReference>
<dbReference type="InterPro" id="IPR038120">
    <property type="entry name" value="Rpb1_funnel_sf"/>
</dbReference>
<feature type="transmembrane region" description="Helical" evidence="13">
    <location>
        <begin position="889"/>
        <end position="907"/>
    </location>
</feature>
<keyword evidence="5" id="KW-0808">Transferase</keyword>
<dbReference type="GO" id="GO:0005665">
    <property type="term" value="C:RNA polymerase II, core complex"/>
    <property type="evidence" value="ECO:0007669"/>
    <property type="project" value="TreeGrafter"/>
</dbReference>
<protein>
    <recommendedName>
        <fullName evidence="3">DNA-directed RNA polymerase</fullName>
        <ecNumber evidence="3">2.7.7.6</ecNumber>
    </recommendedName>
</protein>
<keyword evidence="4" id="KW-0240">DNA-directed RNA polymerase</keyword>
<evidence type="ECO:0000256" key="12">
    <source>
        <dbReference type="SAM" id="Coils"/>
    </source>
</evidence>